<keyword evidence="1" id="KW-0472">Membrane</keyword>
<proteinExistence type="predicted"/>
<gene>
    <name evidence="3" type="ORF">BTO20_19955</name>
</gene>
<dbReference type="EMBL" id="CP020809">
    <property type="protein sequence ID" value="ART70513.1"/>
    <property type="molecule type" value="Genomic_DNA"/>
</dbReference>
<dbReference type="Proteomes" id="UP000195331">
    <property type="component" value="Chromosome"/>
</dbReference>
<dbReference type="RefSeq" id="WP_087077971.1">
    <property type="nucleotide sequence ID" value="NZ_CP020809.1"/>
</dbReference>
<accession>A0A1Y0C5M6</accession>
<protein>
    <recommendedName>
        <fullName evidence="2">DUF6545 domain-containing protein</fullName>
    </recommendedName>
</protein>
<feature type="domain" description="DUF6545" evidence="2">
    <location>
        <begin position="250"/>
        <end position="385"/>
    </location>
</feature>
<feature type="transmembrane region" description="Helical" evidence="1">
    <location>
        <begin position="6"/>
        <end position="27"/>
    </location>
</feature>
<dbReference type="InterPro" id="IPR046675">
    <property type="entry name" value="DUF6545"/>
</dbReference>
<name>A0A1Y0C5M6_9MYCO</name>
<feature type="transmembrane region" description="Helical" evidence="1">
    <location>
        <begin position="138"/>
        <end position="162"/>
    </location>
</feature>
<feature type="transmembrane region" description="Helical" evidence="1">
    <location>
        <begin position="71"/>
        <end position="92"/>
    </location>
</feature>
<dbReference type="KEGG" id="mdx:BTO20_19955"/>
<keyword evidence="1" id="KW-1133">Transmembrane helix</keyword>
<feature type="transmembrane region" description="Helical" evidence="1">
    <location>
        <begin position="183"/>
        <end position="205"/>
    </location>
</feature>
<sequence length="405" mass="45152">MTTVPAAITWPLLALMAVIVVVRYAFFRSSSYERYLNRTLSLLLLANLLREPVIDSYLIESGLLTIADAQQISLVLLIFACTEFMGFVTVWANNHSGASSEGVRRRHFYHRVAAAVLAAAFIAAGTPARNAGQTLEQFGGWTSVTAWVFDTTIYVAMATMLIRMVHKELIRPDAHRNERLVAVAGYTIAISIIITCVEAVALNVFENLNWLHSVDFRLKLHGSCIFWESTLAIVLGTVPVVLALNARAGWDATSRNWRRLQLLKESMIEAVPSVAFELQSRASGRQKTSLDLHQVTVQIRDAILRLRGYVTGIDDDHIADHLRRWAVPEEQRDAAAQALRLAWAINAKNSGVDPTPLDTSTIVQSRSTTLEEETAELLRLATWWPEAQAAVRQRRTAQPQSQERA</sequence>
<feature type="transmembrane region" description="Helical" evidence="1">
    <location>
        <begin position="108"/>
        <end position="126"/>
    </location>
</feature>
<keyword evidence="4" id="KW-1185">Reference proteome</keyword>
<organism evidence="3 4">
    <name type="scientific">Mycobacterium dioxanotrophicus</name>
    <dbReference type="NCBI Taxonomy" id="482462"/>
    <lineage>
        <taxon>Bacteria</taxon>
        <taxon>Bacillati</taxon>
        <taxon>Actinomycetota</taxon>
        <taxon>Actinomycetes</taxon>
        <taxon>Mycobacteriales</taxon>
        <taxon>Mycobacteriaceae</taxon>
        <taxon>Mycobacterium</taxon>
    </lineage>
</organism>
<evidence type="ECO:0000259" key="2">
    <source>
        <dbReference type="Pfam" id="PF20182"/>
    </source>
</evidence>
<feature type="transmembrane region" description="Helical" evidence="1">
    <location>
        <begin position="225"/>
        <end position="246"/>
    </location>
</feature>
<dbReference type="OrthoDB" id="4546060at2"/>
<evidence type="ECO:0000313" key="4">
    <source>
        <dbReference type="Proteomes" id="UP000195331"/>
    </source>
</evidence>
<evidence type="ECO:0000313" key="3">
    <source>
        <dbReference type="EMBL" id="ART70513.1"/>
    </source>
</evidence>
<keyword evidence="1" id="KW-0812">Transmembrane</keyword>
<reference evidence="3 4" key="1">
    <citation type="submission" date="2017-04" db="EMBL/GenBank/DDBJ databases">
        <title>Whole Genome Sequence of 1,4-Dioxane Degrading Bacterium Mycobacterium dioxanotrophicus PH-06.</title>
        <authorList>
            <person name="He Y."/>
        </authorList>
    </citation>
    <scope>NUCLEOTIDE SEQUENCE [LARGE SCALE GENOMIC DNA]</scope>
    <source>
        <strain evidence="3 4">PH-06</strain>
    </source>
</reference>
<dbReference type="Pfam" id="PF20182">
    <property type="entry name" value="DUF6545"/>
    <property type="match status" value="1"/>
</dbReference>
<evidence type="ECO:0000256" key="1">
    <source>
        <dbReference type="SAM" id="Phobius"/>
    </source>
</evidence>
<dbReference type="AlphaFoldDB" id="A0A1Y0C5M6"/>